<evidence type="ECO:0000313" key="7">
    <source>
        <dbReference type="Proteomes" id="UP000053060"/>
    </source>
</evidence>
<gene>
    <name evidence="6" type="ORF">Z045_10150</name>
</gene>
<dbReference type="PATRIC" id="fig|1441730.3.peg.2111"/>
<dbReference type="Proteomes" id="UP000053060">
    <property type="component" value="Unassembled WGS sequence"/>
</dbReference>
<accession>A0A0V9ULV6</accession>
<dbReference type="EMBL" id="AZXY01000004">
    <property type="protein sequence ID" value="KSZ58962.1"/>
    <property type="molecule type" value="Genomic_DNA"/>
</dbReference>
<feature type="domain" description="SsuA/THI5-like" evidence="5">
    <location>
        <begin position="52"/>
        <end position="258"/>
    </location>
</feature>
<dbReference type="InterPro" id="IPR015168">
    <property type="entry name" value="SsuA/THI5"/>
</dbReference>
<protein>
    <recommendedName>
        <fullName evidence="5">SsuA/THI5-like domain-containing protein</fullName>
    </recommendedName>
</protein>
<feature type="signal peptide" evidence="4">
    <location>
        <begin position="1"/>
        <end position="23"/>
    </location>
</feature>
<dbReference type="PROSITE" id="PS51257">
    <property type="entry name" value="PROKAR_LIPOPROTEIN"/>
    <property type="match status" value="1"/>
</dbReference>
<comment type="similarity">
    <text evidence="2">Belongs to the bacterial solute-binding protein SsuA/TauA family.</text>
</comment>
<name>A0A0V9ULV6_9NOCA</name>
<comment type="subcellular location">
    <subcellularLocation>
        <location evidence="1">Periplasm</location>
    </subcellularLocation>
</comment>
<comment type="caution">
    <text evidence="6">The sequence shown here is derived from an EMBL/GenBank/DDBJ whole genome shotgun (WGS) entry which is preliminary data.</text>
</comment>
<dbReference type="Gene3D" id="3.40.190.10">
    <property type="entry name" value="Periplasmic binding protein-like II"/>
    <property type="match status" value="2"/>
</dbReference>
<evidence type="ECO:0000313" key="6">
    <source>
        <dbReference type="EMBL" id="KSZ58962.1"/>
    </source>
</evidence>
<sequence length="319" mass="33346">MKTRFARVCAAVATLALAGTVAACGGEASSSGAPSEDGITRMTLSIPPVGDSLPVYVAQMKGYFADNDLEIELTPAANGATTINALISGSTDLALVSYPSIIKAVDSGLPVTIAATGIDGTDDYKGGIYVRSDSSAATAADLLGKKVATPSLGSVGDIFLRGVLLSEGLDYNQVDFVELPQANMATALAAGDVDAAFITEPTLSSALETVDLRSIAYQNGPQGLFATSEKVIETNPDAIRAFRAALARAVEDIELDPHAVAAETLPRFSDMDEDTARNMNLPEYVTEYDAEDVQSVIDLMVEVGIVKESFSADKMYRSL</sequence>
<dbReference type="Pfam" id="PF09084">
    <property type="entry name" value="NMT1"/>
    <property type="match status" value="1"/>
</dbReference>
<evidence type="ECO:0000256" key="2">
    <source>
        <dbReference type="ARBA" id="ARBA00010742"/>
    </source>
</evidence>
<dbReference type="SUPFAM" id="SSF53850">
    <property type="entry name" value="Periplasmic binding protein-like II"/>
    <property type="match status" value="1"/>
</dbReference>
<dbReference type="AlphaFoldDB" id="A0A0V9ULV6"/>
<reference evidence="6 7" key="2">
    <citation type="journal article" date="2016" name="Genome Announc.">
        <title>Draft Genome Sequence of a Versatile Hydrocarbon-Degrading Bacterium, Rhodococcus pyridinivorans Strain KG-16, Collected from Oil Fields in India.</title>
        <authorList>
            <person name="Aggarwal R.K."/>
            <person name="Dawar C."/>
            <person name="Phanindranath R."/>
            <person name="Mutnuri L."/>
            <person name="Dayal A.M."/>
        </authorList>
    </citation>
    <scope>NUCLEOTIDE SEQUENCE [LARGE SCALE GENOMIC DNA]</scope>
    <source>
        <strain evidence="6 7">KG-16</strain>
    </source>
</reference>
<dbReference type="RefSeq" id="WP_060651740.1">
    <property type="nucleotide sequence ID" value="NZ_AZXY01000004.1"/>
</dbReference>
<dbReference type="PANTHER" id="PTHR30024:SF47">
    <property type="entry name" value="TAURINE-BINDING PERIPLASMIC PROTEIN"/>
    <property type="match status" value="1"/>
</dbReference>
<evidence type="ECO:0000256" key="1">
    <source>
        <dbReference type="ARBA" id="ARBA00004418"/>
    </source>
</evidence>
<keyword evidence="3 4" id="KW-0732">Signal</keyword>
<evidence type="ECO:0000256" key="3">
    <source>
        <dbReference type="ARBA" id="ARBA00022729"/>
    </source>
</evidence>
<reference evidence="7" key="1">
    <citation type="submission" date="2015-01" db="EMBL/GenBank/DDBJ databases">
        <title>Draft genome sequence of Rhodococcus pyridinivorans strain KG-16, a hydrocarbon-degrading bacterium.</title>
        <authorList>
            <person name="Aggarwal R.K."/>
            <person name="Dawar C."/>
        </authorList>
    </citation>
    <scope>NUCLEOTIDE SEQUENCE [LARGE SCALE GENOMIC DNA]</scope>
    <source>
        <strain evidence="7">KG-16</strain>
    </source>
</reference>
<dbReference type="PANTHER" id="PTHR30024">
    <property type="entry name" value="ALIPHATIC SULFONATES-BINDING PROTEIN-RELATED"/>
    <property type="match status" value="1"/>
</dbReference>
<evidence type="ECO:0000256" key="4">
    <source>
        <dbReference type="SAM" id="SignalP"/>
    </source>
</evidence>
<feature type="chain" id="PRO_5038850293" description="SsuA/THI5-like domain-containing protein" evidence="4">
    <location>
        <begin position="24"/>
        <end position="319"/>
    </location>
</feature>
<proteinExistence type="inferred from homology"/>
<organism evidence="6 7">
    <name type="scientific">Rhodococcus pyridinivorans KG-16</name>
    <dbReference type="NCBI Taxonomy" id="1441730"/>
    <lineage>
        <taxon>Bacteria</taxon>
        <taxon>Bacillati</taxon>
        <taxon>Actinomycetota</taxon>
        <taxon>Actinomycetes</taxon>
        <taxon>Mycobacteriales</taxon>
        <taxon>Nocardiaceae</taxon>
        <taxon>Rhodococcus</taxon>
    </lineage>
</organism>
<dbReference type="GO" id="GO:0042597">
    <property type="term" value="C:periplasmic space"/>
    <property type="evidence" value="ECO:0007669"/>
    <property type="project" value="UniProtKB-SubCell"/>
</dbReference>
<evidence type="ECO:0000259" key="5">
    <source>
        <dbReference type="Pfam" id="PF09084"/>
    </source>
</evidence>